<keyword evidence="3" id="KW-0645">Protease</keyword>
<feature type="region of interest" description="Disordered" evidence="6">
    <location>
        <begin position="690"/>
        <end position="819"/>
    </location>
</feature>
<dbReference type="GO" id="GO:0005634">
    <property type="term" value="C:nucleus"/>
    <property type="evidence" value="ECO:0007669"/>
    <property type="project" value="TreeGrafter"/>
</dbReference>
<feature type="region of interest" description="Disordered" evidence="6">
    <location>
        <begin position="487"/>
        <end position="523"/>
    </location>
</feature>
<feature type="compositionally biased region" description="Low complexity" evidence="6">
    <location>
        <begin position="1027"/>
        <end position="1044"/>
    </location>
</feature>
<feature type="domain" description="Ubiquitin-like protease family profile" evidence="7">
    <location>
        <begin position="566"/>
        <end position="952"/>
    </location>
</feature>
<feature type="region of interest" description="Disordered" evidence="6">
    <location>
        <begin position="1000"/>
        <end position="1091"/>
    </location>
</feature>
<feature type="compositionally biased region" description="Basic and acidic residues" evidence="6">
    <location>
        <begin position="1000"/>
        <end position="1021"/>
    </location>
</feature>
<dbReference type="GO" id="GO:0006508">
    <property type="term" value="P:proteolysis"/>
    <property type="evidence" value="ECO:0007669"/>
    <property type="project" value="UniProtKB-KW"/>
</dbReference>
<dbReference type="InterPro" id="IPR051947">
    <property type="entry name" value="Sentrin-specific_protease"/>
</dbReference>
<dbReference type="GO" id="GO:0005737">
    <property type="term" value="C:cytoplasm"/>
    <property type="evidence" value="ECO:0007669"/>
    <property type="project" value="TreeGrafter"/>
</dbReference>
<evidence type="ECO:0000256" key="6">
    <source>
        <dbReference type="SAM" id="MobiDB-lite"/>
    </source>
</evidence>
<sequence length="1091" mass="120373">MSIARDDAGNIREFHSKASGLTHNYRDASGGTGGSHTSWRSKPTVIQPPGNNPYSRRMTRGDARQVEIRDGRAGPSRALSSSSTRLPSKRQKLDHLQESNISKYFHEEPTRHRPTQVIPSTSTSSHSSSLAIADAIIIDGEDDTPSTKDDPHEPIVLGTSSPDPMDIINPEVSYAFDLNKPSPMQQLSSLEEKRKSPQDGPSTQRLRNVMMTGSRKMESVSRPDGDGDDVQPWGPLLSRSESTARAGVSSGGSNVMSKVAMFEDKRNSVPHRDLRALGGQSRKSLMKPKAKPLQRNIVPLPFQQLDPDATRPSGFASSSKPSKGKTAENRVSVHLPLKGWSIGLAVSPREVTPEPLVNLVWESGFLKVRDASGSTQFELQVKNGSVDNVKYVDVKRNMVLEPLIQIHPSVLATVQNHAEFAFEPGSTDPDGLLTFKFDTSASDWDNDVYMGVVKKLVDALSVNDGKSILDLPAARAVWEAVMRVHESQPASSDPEPMPLHISKENPPNPPPSKPRARLRPRTDASTIVEIPVRRSARLSGGEQKRYSPRPDPDEVILGYRSGTGSLNITNGDVSRLNHGEFLNDTLIEFGLKLWLADLHQSNPELASQVHVFSSFFYKKLSTKIPEEGYNSVKKWTSRFDLFQKKYIIVPINENLHWYLAIIYFPEHTLLVRPVQETIVHPRRSTRRIGVIIDSPEALQPDPASRQSLPPDPDPPPNGQVHTVPSSELIGIDSPRTDDQKDEIDVERMVESGLSRADPTAKEVRAASPDTLVTQCPESPTLVYPHSSPITHPATLPTSDPQGDGAEQLNHPASLRGSEEDITRISGIPTSTFYGTKSQGRGDVTPQLATINNSALPEPEIEIEEDATIGNPESEPEEAAEHPRTYIFTLDSLASKHPQAVKRLSRYLLMEAHDKKQLEEATLNEPKGMQAIVPHQPNYCDCGIYLLHFAKTFMKDPRLSSDIIRNRSSPQKGRRVPHEHWDGASVGKYRDELKDRIESMSKEWKKQRSEHDPGTTKNETDGGGRGGSAAPPQQQQPHGDPTPTTSSKAETETDSDIEVLCTPQKDPLPKAPRKYSGSNESRKRGPAVRLRG</sequence>
<comment type="similarity">
    <text evidence="1">Belongs to the peptidase C48 family.</text>
</comment>
<evidence type="ECO:0000256" key="4">
    <source>
        <dbReference type="ARBA" id="ARBA00022786"/>
    </source>
</evidence>
<dbReference type="SUPFAM" id="SSF54001">
    <property type="entry name" value="Cysteine proteinases"/>
    <property type="match status" value="1"/>
</dbReference>
<feature type="region of interest" description="Disordered" evidence="6">
    <location>
        <begin position="303"/>
        <end position="329"/>
    </location>
</feature>
<feature type="compositionally biased region" description="Basic and acidic residues" evidence="6">
    <location>
        <begin position="59"/>
        <end position="72"/>
    </location>
</feature>
<dbReference type="Pfam" id="PF02902">
    <property type="entry name" value="Peptidase_C48"/>
    <property type="match status" value="2"/>
</dbReference>
<dbReference type="InterPro" id="IPR038765">
    <property type="entry name" value="Papain-like_cys_pep_sf"/>
</dbReference>
<evidence type="ECO:0000256" key="5">
    <source>
        <dbReference type="ARBA" id="ARBA00022801"/>
    </source>
</evidence>
<dbReference type="Gene3D" id="1.10.418.20">
    <property type="match status" value="1"/>
</dbReference>
<feature type="region of interest" description="Disordered" evidence="6">
    <location>
        <begin position="1"/>
        <end position="252"/>
    </location>
</feature>
<dbReference type="AlphaFoldDB" id="A0A9P5MTP3"/>
<evidence type="ECO:0000259" key="7">
    <source>
        <dbReference type="PROSITE" id="PS50600"/>
    </source>
</evidence>
<dbReference type="Gene3D" id="3.40.395.10">
    <property type="entry name" value="Adenoviral Proteinase, Chain A"/>
    <property type="match status" value="1"/>
</dbReference>
<keyword evidence="5" id="KW-0378">Hydrolase</keyword>
<protein>
    <recommendedName>
        <fullName evidence="7">Ubiquitin-like protease family profile domain-containing protein</fullName>
    </recommendedName>
</protein>
<feature type="compositionally biased region" description="Low complexity" evidence="6">
    <location>
        <begin position="120"/>
        <end position="138"/>
    </location>
</feature>
<keyword evidence="4" id="KW-0833">Ubl conjugation pathway</keyword>
<keyword evidence="2" id="KW-0597">Phosphoprotein</keyword>
<dbReference type="PANTHER" id="PTHR46896:SF3">
    <property type="entry name" value="FI06413P-RELATED"/>
    <property type="match status" value="1"/>
</dbReference>
<name>A0A9P5MTP3_9AGAM</name>
<feature type="region of interest" description="Disordered" evidence="6">
    <location>
        <begin position="962"/>
        <end position="982"/>
    </location>
</feature>
<dbReference type="GO" id="GO:0070139">
    <property type="term" value="F:SUMO-specific endopeptidase activity"/>
    <property type="evidence" value="ECO:0007669"/>
    <property type="project" value="TreeGrafter"/>
</dbReference>
<proteinExistence type="inferred from homology"/>
<evidence type="ECO:0000313" key="9">
    <source>
        <dbReference type="Proteomes" id="UP000759537"/>
    </source>
</evidence>
<accession>A0A9P5MTP3</accession>
<organism evidence="8 9">
    <name type="scientific">Russula ochroleuca</name>
    <dbReference type="NCBI Taxonomy" id="152965"/>
    <lineage>
        <taxon>Eukaryota</taxon>
        <taxon>Fungi</taxon>
        <taxon>Dikarya</taxon>
        <taxon>Basidiomycota</taxon>
        <taxon>Agaricomycotina</taxon>
        <taxon>Agaricomycetes</taxon>
        <taxon>Russulales</taxon>
        <taxon>Russulaceae</taxon>
        <taxon>Russula</taxon>
    </lineage>
</organism>
<keyword evidence="9" id="KW-1185">Reference proteome</keyword>
<dbReference type="InterPro" id="IPR003653">
    <property type="entry name" value="Peptidase_C48_C"/>
</dbReference>
<evidence type="ECO:0000256" key="3">
    <source>
        <dbReference type="ARBA" id="ARBA00022670"/>
    </source>
</evidence>
<reference evidence="8" key="2">
    <citation type="journal article" date="2020" name="Nat. Commun.">
        <title>Large-scale genome sequencing of mycorrhizal fungi provides insights into the early evolution of symbiotic traits.</title>
        <authorList>
            <person name="Miyauchi S."/>
            <person name="Kiss E."/>
            <person name="Kuo A."/>
            <person name="Drula E."/>
            <person name="Kohler A."/>
            <person name="Sanchez-Garcia M."/>
            <person name="Morin E."/>
            <person name="Andreopoulos B."/>
            <person name="Barry K.W."/>
            <person name="Bonito G."/>
            <person name="Buee M."/>
            <person name="Carver A."/>
            <person name="Chen C."/>
            <person name="Cichocki N."/>
            <person name="Clum A."/>
            <person name="Culley D."/>
            <person name="Crous P.W."/>
            <person name="Fauchery L."/>
            <person name="Girlanda M."/>
            <person name="Hayes R.D."/>
            <person name="Keri Z."/>
            <person name="LaButti K."/>
            <person name="Lipzen A."/>
            <person name="Lombard V."/>
            <person name="Magnuson J."/>
            <person name="Maillard F."/>
            <person name="Murat C."/>
            <person name="Nolan M."/>
            <person name="Ohm R.A."/>
            <person name="Pangilinan J."/>
            <person name="Pereira M.F."/>
            <person name="Perotto S."/>
            <person name="Peter M."/>
            <person name="Pfister S."/>
            <person name="Riley R."/>
            <person name="Sitrit Y."/>
            <person name="Stielow J.B."/>
            <person name="Szollosi G."/>
            <person name="Zifcakova L."/>
            <person name="Stursova M."/>
            <person name="Spatafora J.W."/>
            <person name="Tedersoo L."/>
            <person name="Vaario L.M."/>
            <person name="Yamada A."/>
            <person name="Yan M."/>
            <person name="Wang P."/>
            <person name="Xu J."/>
            <person name="Bruns T."/>
            <person name="Baldrian P."/>
            <person name="Vilgalys R."/>
            <person name="Dunand C."/>
            <person name="Henrissat B."/>
            <person name="Grigoriev I.V."/>
            <person name="Hibbett D."/>
            <person name="Nagy L.G."/>
            <person name="Martin F.M."/>
        </authorList>
    </citation>
    <scope>NUCLEOTIDE SEQUENCE</scope>
    <source>
        <strain evidence="8">Prilba</strain>
    </source>
</reference>
<gene>
    <name evidence="8" type="ORF">DFH94DRAFT_754351</name>
</gene>
<evidence type="ECO:0000256" key="1">
    <source>
        <dbReference type="ARBA" id="ARBA00005234"/>
    </source>
</evidence>
<dbReference type="PANTHER" id="PTHR46896">
    <property type="entry name" value="SENTRIN-SPECIFIC PROTEASE"/>
    <property type="match status" value="1"/>
</dbReference>
<evidence type="ECO:0000256" key="2">
    <source>
        <dbReference type="ARBA" id="ARBA00022553"/>
    </source>
</evidence>
<dbReference type="GO" id="GO:0016926">
    <property type="term" value="P:protein desumoylation"/>
    <property type="evidence" value="ECO:0007669"/>
    <property type="project" value="TreeGrafter"/>
</dbReference>
<dbReference type="Proteomes" id="UP000759537">
    <property type="component" value="Unassembled WGS sequence"/>
</dbReference>
<comment type="caution">
    <text evidence="8">The sequence shown here is derived from an EMBL/GenBank/DDBJ whole genome shotgun (WGS) entry which is preliminary data.</text>
</comment>
<feature type="compositionally biased region" description="Basic and acidic residues" evidence="6">
    <location>
        <begin position="215"/>
        <end position="225"/>
    </location>
</feature>
<feature type="compositionally biased region" description="Basic and acidic residues" evidence="6">
    <location>
        <begin position="1"/>
        <end position="16"/>
    </location>
</feature>
<dbReference type="PROSITE" id="PS50600">
    <property type="entry name" value="ULP_PROTEASE"/>
    <property type="match status" value="1"/>
</dbReference>
<dbReference type="EMBL" id="WHVB01000012">
    <property type="protein sequence ID" value="KAF8478199.1"/>
    <property type="molecule type" value="Genomic_DNA"/>
</dbReference>
<evidence type="ECO:0000313" key="8">
    <source>
        <dbReference type="EMBL" id="KAF8478199.1"/>
    </source>
</evidence>
<dbReference type="OrthoDB" id="442460at2759"/>
<reference evidence="8" key="1">
    <citation type="submission" date="2019-10" db="EMBL/GenBank/DDBJ databases">
        <authorList>
            <consortium name="DOE Joint Genome Institute"/>
            <person name="Kuo A."/>
            <person name="Miyauchi S."/>
            <person name="Kiss E."/>
            <person name="Drula E."/>
            <person name="Kohler A."/>
            <person name="Sanchez-Garcia M."/>
            <person name="Andreopoulos B."/>
            <person name="Barry K.W."/>
            <person name="Bonito G."/>
            <person name="Buee M."/>
            <person name="Carver A."/>
            <person name="Chen C."/>
            <person name="Cichocki N."/>
            <person name="Clum A."/>
            <person name="Culley D."/>
            <person name="Crous P.W."/>
            <person name="Fauchery L."/>
            <person name="Girlanda M."/>
            <person name="Hayes R."/>
            <person name="Keri Z."/>
            <person name="LaButti K."/>
            <person name="Lipzen A."/>
            <person name="Lombard V."/>
            <person name="Magnuson J."/>
            <person name="Maillard F."/>
            <person name="Morin E."/>
            <person name="Murat C."/>
            <person name="Nolan M."/>
            <person name="Ohm R."/>
            <person name="Pangilinan J."/>
            <person name="Pereira M."/>
            <person name="Perotto S."/>
            <person name="Peter M."/>
            <person name="Riley R."/>
            <person name="Sitrit Y."/>
            <person name="Stielow B."/>
            <person name="Szollosi G."/>
            <person name="Zifcakova L."/>
            <person name="Stursova M."/>
            <person name="Spatafora J.W."/>
            <person name="Tedersoo L."/>
            <person name="Vaario L.-M."/>
            <person name="Yamada A."/>
            <person name="Yan M."/>
            <person name="Wang P."/>
            <person name="Xu J."/>
            <person name="Bruns T."/>
            <person name="Baldrian P."/>
            <person name="Vilgalys R."/>
            <person name="Henrissat B."/>
            <person name="Grigoriev I.V."/>
            <person name="Hibbett D."/>
            <person name="Nagy L.G."/>
            <person name="Martin F.M."/>
        </authorList>
    </citation>
    <scope>NUCLEOTIDE SEQUENCE</scope>
    <source>
        <strain evidence="8">Prilba</strain>
    </source>
</reference>